<gene>
    <name evidence="1" type="ORF">GY169_07405</name>
</gene>
<dbReference type="Proteomes" id="UP000503580">
    <property type="component" value="Chromosome"/>
</dbReference>
<dbReference type="AlphaFoldDB" id="A0A6G9RRP2"/>
<dbReference type="EMBL" id="CP050321">
    <property type="protein sequence ID" value="QIR29606.1"/>
    <property type="molecule type" value="Genomic_DNA"/>
</dbReference>
<protein>
    <submittedName>
        <fullName evidence="1">Uncharacterized protein</fullName>
    </submittedName>
</protein>
<reference evidence="1 2" key="1">
    <citation type="submission" date="2020-02" db="EMBL/GenBank/DDBJ databases">
        <title>Whole genome PO2S7.</title>
        <authorList>
            <person name="Singha K.M."/>
        </authorList>
    </citation>
    <scope>NUCLEOTIDE SEQUENCE [LARGE SCALE GENOMIC DNA]</scope>
    <source>
        <strain evidence="1 2">PO2S7</strain>
    </source>
</reference>
<organism evidence="1 2">
    <name type="scientific">Kluyvera genomosp. 3</name>
    <dbReference type="NCBI Taxonomy" id="2774055"/>
    <lineage>
        <taxon>Bacteria</taxon>
        <taxon>Pseudomonadati</taxon>
        <taxon>Pseudomonadota</taxon>
        <taxon>Gammaproteobacteria</taxon>
        <taxon>Enterobacterales</taxon>
        <taxon>Enterobacteriaceae</taxon>
        <taxon>Kluyvera</taxon>
    </lineage>
</organism>
<evidence type="ECO:0000313" key="1">
    <source>
        <dbReference type="EMBL" id="QIR29606.1"/>
    </source>
</evidence>
<proteinExistence type="predicted"/>
<accession>A0A6G9RRP2</accession>
<sequence length="81" mass="9168">MHIADAARCLQTVKGNKVLIRLNNGKTLEVMEDYARRGLLIWGGREPIPGLPMDEVKARTESLGLYPLASNLIHLFPWRLE</sequence>
<dbReference type="KEGG" id="kgn:GY169_07405"/>
<evidence type="ECO:0000313" key="2">
    <source>
        <dbReference type="Proteomes" id="UP000503580"/>
    </source>
</evidence>
<keyword evidence="2" id="KW-1185">Reference proteome</keyword>
<name>A0A6G9RRP2_9ENTR</name>